<organism evidence="1 2">
    <name type="scientific">Paenibacillus abyssi</name>
    <dbReference type="NCBI Taxonomy" id="1340531"/>
    <lineage>
        <taxon>Bacteria</taxon>
        <taxon>Bacillati</taxon>
        <taxon>Bacillota</taxon>
        <taxon>Bacilli</taxon>
        <taxon>Bacillales</taxon>
        <taxon>Paenibacillaceae</taxon>
        <taxon>Paenibacillus</taxon>
    </lineage>
</organism>
<dbReference type="GO" id="GO:0019441">
    <property type="term" value="P:L-tryptophan catabolic process to kynurenine"/>
    <property type="evidence" value="ECO:0007669"/>
    <property type="project" value="InterPro"/>
</dbReference>
<comment type="caution">
    <text evidence="1">The sequence shown here is derived from an EMBL/GenBank/DDBJ whole genome shotgun (WGS) entry which is preliminary data.</text>
</comment>
<dbReference type="GO" id="GO:0004061">
    <property type="term" value="F:arylformamidase activity"/>
    <property type="evidence" value="ECO:0007669"/>
    <property type="project" value="InterPro"/>
</dbReference>
<dbReference type="EMBL" id="BMGR01000006">
    <property type="protein sequence ID" value="GGG03978.1"/>
    <property type="molecule type" value="Genomic_DNA"/>
</dbReference>
<dbReference type="SUPFAM" id="SSF102198">
    <property type="entry name" value="Putative cyclase"/>
    <property type="match status" value="1"/>
</dbReference>
<evidence type="ECO:0000313" key="1">
    <source>
        <dbReference type="EMBL" id="GGG03978.1"/>
    </source>
</evidence>
<sequence>MAQRIIDLTLTITDNMPVQSAFQSNVYVRLATHESTLKMGSGTPEDPHTSAWNYIGMIEHIGTHVDAFYHMNPNGQTIDQMPLEMFFGKAVCFDMTHIPDLGEIQVADLEEAERKTGITVDGHIVLLNTGLHNRHFPNPIIFDVNPGLSVEATHWLADRGSKLHGVEGPSTDIMSTNLFPSHRVCRDRGITHYEWLVNLDQLVGKGEFTFYGVPLLLHEGTGSPVRAFAIVEE</sequence>
<keyword evidence="2" id="KW-1185">Reference proteome</keyword>
<evidence type="ECO:0000313" key="2">
    <source>
        <dbReference type="Proteomes" id="UP000644756"/>
    </source>
</evidence>
<reference evidence="1" key="1">
    <citation type="journal article" date="2014" name="Int. J. Syst. Evol. Microbiol.">
        <title>Complete genome sequence of Corynebacterium casei LMG S-19264T (=DSM 44701T), isolated from a smear-ripened cheese.</title>
        <authorList>
            <consortium name="US DOE Joint Genome Institute (JGI-PGF)"/>
            <person name="Walter F."/>
            <person name="Albersmeier A."/>
            <person name="Kalinowski J."/>
            <person name="Ruckert C."/>
        </authorList>
    </citation>
    <scope>NUCLEOTIDE SEQUENCE</scope>
    <source>
        <strain evidence="1">CGMCC 1.12987</strain>
    </source>
</reference>
<evidence type="ECO:0008006" key="3">
    <source>
        <dbReference type="Google" id="ProtNLM"/>
    </source>
</evidence>
<reference evidence="1" key="2">
    <citation type="submission" date="2020-09" db="EMBL/GenBank/DDBJ databases">
        <authorList>
            <person name="Sun Q."/>
            <person name="Zhou Y."/>
        </authorList>
    </citation>
    <scope>NUCLEOTIDE SEQUENCE</scope>
    <source>
        <strain evidence="1">CGMCC 1.12987</strain>
    </source>
</reference>
<dbReference type="AlphaFoldDB" id="A0A917D286"/>
<dbReference type="Pfam" id="PF04199">
    <property type="entry name" value="Cyclase"/>
    <property type="match status" value="1"/>
</dbReference>
<dbReference type="InterPro" id="IPR007325">
    <property type="entry name" value="KFase/CYL"/>
</dbReference>
<dbReference type="RefSeq" id="WP_188531050.1">
    <property type="nucleotide sequence ID" value="NZ_BMGR01000006.1"/>
</dbReference>
<dbReference type="Proteomes" id="UP000644756">
    <property type="component" value="Unassembled WGS sequence"/>
</dbReference>
<dbReference type="InterPro" id="IPR037175">
    <property type="entry name" value="KFase_sf"/>
</dbReference>
<dbReference type="PANTHER" id="PTHR31118">
    <property type="entry name" value="CYCLASE-LIKE PROTEIN 2"/>
    <property type="match status" value="1"/>
</dbReference>
<dbReference type="Gene3D" id="3.50.30.50">
    <property type="entry name" value="Putative cyclase"/>
    <property type="match status" value="1"/>
</dbReference>
<dbReference type="PANTHER" id="PTHR31118:SF12">
    <property type="entry name" value="CYCLASE-LIKE PROTEIN 2"/>
    <property type="match status" value="1"/>
</dbReference>
<name>A0A917D286_9BACL</name>
<accession>A0A917D286</accession>
<protein>
    <recommendedName>
        <fullName evidence="3">Cyclase</fullName>
    </recommendedName>
</protein>
<proteinExistence type="predicted"/>
<gene>
    <name evidence="1" type="ORF">GCM10010916_21290</name>
</gene>